<protein>
    <submittedName>
        <fullName evidence="1">Uncharacterized protein</fullName>
    </submittedName>
</protein>
<dbReference type="PANTHER" id="PTHR38846">
    <property type="entry name" value="C3H1-TYPE DOMAIN-CONTAINING PROTEIN"/>
    <property type="match status" value="1"/>
</dbReference>
<keyword evidence="2" id="KW-1185">Reference proteome</keyword>
<comment type="caution">
    <text evidence="1">The sequence shown here is derived from an EMBL/GenBank/DDBJ whole genome shotgun (WGS) entry which is preliminary data.</text>
</comment>
<evidence type="ECO:0000313" key="2">
    <source>
        <dbReference type="Proteomes" id="UP001140091"/>
    </source>
</evidence>
<dbReference type="PANTHER" id="PTHR38846:SF1">
    <property type="entry name" value="C3H1-TYPE DOMAIN-CONTAINING PROTEIN"/>
    <property type="match status" value="1"/>
</dbReference>
<proteinExistence type="predicted"/>
<name>A0A9W8J3A3_9AGAR</name>
<dbReference type="OrthoDB" id="6105938at2759"/>
<accession>A0A9W8J3A3</accession>
<reference evidence="1" key="1">
    <citation type="submission" date="2022-06" db="EMBL/GenBank/DDBJ databases">
        <title>Genome Sequence of Candolleomyces eurysporus.</title>
        <authorList>
            <person name="Buettner E."/>
        </authorList>
    </citation>
    <scope>NUCLEOTIDE SEQUENCE</scope>
    <source>
        <strain evidence="1">VTCC 930004</strain>
    </source>
</reference>
<dbReference type="EMBL" id="JANBPK010001196">
    <property type="protein sequence ID" value="KAJ2925078.1"/>
    <property type="molecule type" value="Genomic_DNA"/>
</dbReference>
<gene>
    <name evidence="1" type="ORF">H1R20_g12029</name>
</gene>
<dbReference type="Proteomes" id="UP001140091">
    <property type="component" value="Unassembled WGS sequence"/>
</dbReference>
<dbReference type="AlphaFoldDB" id="A0A9W8J3A3"/>
<evidence type="ECO:0000313" key="1">
    <source>
        <dbReference type="EMBL" id="KAJ2925078.1"/>
    </source>
</evidence>
<sequence length="155" mass="17712">MPGPLQVFFDGFQPQFLYDPLESATSEFQRLLQVKGWHSNDHRYRAANRKFKNALIAQFNFNYGMDENSLTGWQALCEALGKPVPTTVAQGKKIVKGTHVNLVDLTEGRKHGRKIKTFKTIAKLKKYTWETKKIFPKDDAKAGGLLKYLLRPILT</sequence>
<feature type="non-terminal residue" evidence="1">
    <location>
        <position position="155"/>
    </location>
</feature>
<organism evidence="1 2">
    <name type="scientific">Candolleomyces eurysporus</name>
    <dbReference type="NCBI Taxonomy" id="2828524"/>
    <lineage>
        <taxon>Eukaryota</taxon>
        <taxon>Fungi</taxon>
        <taxon>Dikarya</taxon>
        <taxon>Basidiomycota</taxon>
        <taxon>Agaricomycotina</taxon>
        <taxon>Agaricomycetes</taxon>
        <taxon>Agaricomycetidae</taxon>
        <taxon>Agaricales</taxon>
        <taxon>Agaricineae</taxon>
        <taxon>Psathyrellaceae</taxon>
        <taxon>Candolleomyces</taxon>
    </lineage>
</organism>